<reference evidence="1 2" key="1">
    <citation type="journal article" date="2016" name="Genome Announc.">
        <title>First Complete Genome Sequence of a Subdivision 6 Acidobacterium Strain.</title>
        <authorList>
            <person name="Huang S."/>
            <person name="Vieira S."/>
            <person name="Bunk B."/>
            <person name="Riedel T."/>
            <person name="Sproer C."/>
            <person name="Overmann J."/>
        </authorList>
    </citation>
    <scope>NUCLEOTIDE SEQUENCE [LARGE SCALE GENOMIC DNA]</scope>
    <source>
        <strain evidence="2">DSM 100886 HEG_-6_39</strain>
    </source>
</reference>
<dbReference type="PATRIC" id="fig|1813736.3.peg.4972"/>
<keyword evidence="2" id="KW-1185">Reference proteome</keyword>
<reference evidence="2" key="2">
    <citation type="submission" date="2016-04" db="EMBL/GenBank/DDBJ databases">
        <title>First Complete Genome Sequence of a Subdivision 6 Acidobacterium.</title>
        <authorList>
            <person name="Huang S."/>
            <person name="Vieira S."/>
            <person name="Bunk B."/>
            <person name="Riedel T."/>
            <person name="Sproeer C."/>
            <person name="Overmann J."/>
        </authorList>
    </citation>
    <scope>NUCLEOTIDE SEQUENCE [LARGE SCALE GENOMIC DNA]</scope>
    <source>
        <strain evidence="2">DSM 100886 HEG_-6_39</strain>
    </source>
</reference>
<dbReference type="AlphaFoldDB" id="A0A143PS65"/>
<sequence length="474" mass="52381">MTTLPPAPVPGLPALAGLCSIPQATAPGLSVDHTVMRLKRLHAVARAAQRVLVARITDEPQYELKMLYSHHAWLLAELVTAIRGRVGEMREPPLGLEDPPPPALQLALDEIAASPDGTHLCAGLYTVLLPALDDACASLHADAHPLADAPTRYLLRHARLDLADLLAAGQQAAQALAAIAEPSTSWLEVVRTALAAAGGLDGTVADTVVCPTPRFSATPRPYDPVPRRDARFPDPYNMAVNAEAFIYDTSFPPEPKRLMLAYKRLREIDVPEMMASIITETEGKPWGYTRDMTRQLWDEARHAMMGEVLFADLGVDWPALVRVNFTWSLGLNTQIAALERHAVLYFIEQGLMPRHGKRYEWEVAQAAGSPLAINFQDYDWADEVLHARIGKQWYVSAMPSQTEALRAGDRAWSTVLMDYGAWQRDGLTQHENWWPALYADACRRLGWTHDPRVAAFNTSYAEQRADLKSVSHSG</sequence>
<dbReference type="STRING" id="1855912.LuPra_04715"/>
<dbReference type="Proteomes" id="UP000076079">
    <property type="component" value="Chromosome"/>
</dbReference>
<gene>
    <name evidence="1" type="ORF">LuPra_04715</name>
</gene>
<dbReference type="EMBL" id="CP015136">
    <property type="protein sequence ID" value="AMY11465.1"/>
    <property type="molecule type" value="Genomic_DNA"/>
</dbReference>
<organism evidence="1 2">
    <name type="scientific">Luteitalea pratensis</name>
    <dbReference type="NCBI Taxonomy" id="1855912"/>
    <lineage>
        <taxon>Bacteria</taxon>
        <taxon>Pseudomonadati</taxon>
        <taxon>Acidobacteriota</taxon>
        <taxon>Vicinamibacteria</taxon>
        <taxon>Vicinamibacterales</taxon>
        <taxon>Vicinamibacteraceae</taxon>
        <taxon>Luteitalea</taxon>
    </lineage>
</organism>
<evidence type="ECO:0008006" key="3">
    <source>
        <dbReference type="Google" id="ProtNLM"/>
    </source>
</evidence>
<name>A0A143PS65_LUTPR</name>
<dbReference type="KEGG" id="abac:LuPra_04715"/>
<accession>A0A143PS65</accession>
<proteinExistence type="predicted"/>
<protein>
    <recommendedName>
        <fullName evidence="3">DUF455 family protein</fullName>
    </recommendedName>
</protein>
<evidence type="ECO:0000313" key="1">
    <source>
        <dbReference type="EMBL" id="AMY11465.1"/>
    </source>
</evidence>
<dbReference type="RefSeq" id="WP_110173009.1">
    <property type="nucleotide sequence ID" value="NZ_CP015136.1"/>
</dbReference>
<dbReference type="OrthoDB" id="1392385at2"/>
<evidence type="ECO:0000313" key="2">
    <source>
        <dbReference type="Proteomes" id="UP000076079"/>
    </source>
</evidence>